<evidence type="ECO:0000259" key="3">
    <source>
        <dbReference type="Pfam" id="PF01551"/>
    </source>
</evidence>
<gene>
    <name evidence="4" type="ORF">SAMN04487884_12672</name>
</gene>
<dbReference type="GO" id="GO:0004222">
    <property type="term" value="F:metalloendopeptidase activity"/>
    <property type="evidence" value="ECO:0007669"/>
    <property type="project" value="TreeGrafter"/>
</dbReference>
<dbReference type="RefSeq" id="WP_027218912.1">
    <property type="nucleotide sequence ID" value="NZ_FOGJ01000026.1"/>
</dbReference>
<evidence type="ECO:0000313" key="5">
    <source>
        <dbReference type="Proteomes" id="UP000182584"/>
    </source>
</evidence>
<feature type="coiled-coil region" evidence="1">
    <location>
        <begin position="75"/>
        <end position="102"/>
    </location>
</feature>
<dbReference type="SUPFAM" id="SSF51261">
    <property type="entry name" value="Duplicated hybrid motif"/>
    <property type="match status" value="1"/>
</dbReference>
<dbReference type="InterPro" id="IPR011055">
    <property type="entry name" value="Dup_hybrid_motif"/>
</dbReference>
<protein>
    <submittedName>
        <fullName evidence="4">Peptidase family M23</fullName>
    </submittedName>
</protein>
<keyword evidence="2" id="KW-0472">Membrane</keyword>
<keyword evidence="2" id="KW-1133">Transmembrane helix</keyword>
<accession>A0A1H9W230</accession>
<keyword evidence="2" id="KW-0812">Transmembrane</keyword>
<name>A0A1H9W230_BUTFI</name>
<evidence type="ECO:0000256" key="1">
    <source>
        <dbReference type="SAM" id="Coils"/>
    </source>
</evidence>
<dbReference type="PANTHER" id="PTHR21666">
    <property type="entry name" value="PEPTIDASE-RELATED"/>
    <property type="match status" value="1"/>
</dbReference>
<dbReference type="EMBL" id="FOGJ01000026">
    <property type="protein sequence ID" value="SES27965.1"/>
    <property type="molecule type" value="Genomic_DNA"/>
</dbReference>
<dbReference type="Gene3D" id="2.70.70.10">
    <property type="entry name" value="Glucose Permease (Domain IIA)"/>
    <property type="match status" value="1"/>
</dbReference>
<dbReference type="OrthoDB" id="9801106at2"/>
<dbReference type="eggNOG" id="COG4942">
    <property type="taxonomic scope" value="Bacteria"/>
</dbReference>
<dbReference type="CDD" id="cd12797">
    <property type="entry name" value="M23_peptidase"/>
    <property type="match status" value="1"/>
</dbReference>
<organism evidence="4 5">
    <name type="scientific">Butyrivibrio fibrisolvens</name>
    <dbReference type="NCBI Taxonomy" id="831"/>
    <lineage>
        <taxon>Bacteria</taxon>
        <taxon>Bacillati</taxon>
        <taxon>Bacillota</taxon>
        <taxon>Clostridia</taxon>
        <taxon>Lachnospirales</taxon>
        <taxon>Lachnospiraceae</taxon>
        <taxon>Butyrivibrio</taxon>
    </lineage>
</organism>
<keyword evidence="1" id="KW-0175">Coiled coil</keyword>
<dbReference type="AlphaFoldDB" id="A0A1H9W230"/>
<dbReference type="InterPro" id="IPR050570">
    <property type="entry name" value="Cell_wall_metabolism_enzyme"/>
</dbReference>
<evidence type="ECO:0000256" key="2">
    <source>
        <dbReference type="SAM" id="Phobius"/>
    </source>
</evidence>
<reference evidence="4 5" key="1">
    <citation type="submission" date="2016-10" db="EMBL/GenBank/DDBJ databases">
        <authorList>
            <person name="de Groot N.N."/>
        </authorList>
    </citation>
    <scope>NUCLEOTIDE SEQUENCE [LARGE SCALE GENOMIC DNA]</scope>
    <source>
        <strain evidence="4 5">AR40</strain>
    </source>
</reference>
<dbReference type="Proteomes" id="UP000182584">
    <property type="component" value="Unassembled WGS sequence"/>
</dbReference>
<sequence>MGKVLQPRKHRHKRHYTFMIISGDSDRKSKQIHLGHVATQVLAFSLFAILVAIVCYIAYITLRFKNLQSSNSQTLSSMQAVIDNQQQMISDLSAQNSSLQTANSELQAGYEQVSKALNIMVDDEEAKEAAQIEAALPKGFPLSSQASYESRIDDPSSDSKDTAKEGNPILVFNASAGSHVVASGTGTVLTITSDSKYGKCITIDHGNGYKSIYRLSGTVLVEEGDTVSRGTALFLIGDKGATLGYQIQYNDEYVNPEDMIEING</sequence>
<feature type="transmembrane region" description="Helical" evidence="2">
    <location>
        <begin position="37"/>
        <end position="62"/>
    </location>
</feature>
<proteinExistence type="predicted"/>
<dbReference type="PANTHER" id="PTHR21666:SF270">
    <property type="entry name" value="MUREIN HYDROLASE ACTIVATOR ENVC"/>
    <property type="match status" value="1"/>
</dbReference>
<dbReference type="InterPro" id="IPR016047">
    <property type="entry name" value="M23ase_b-sheet_dom"/>
</dbReference>
<feature type="domain" description="M23ase beta-sheet core" evidence="3">
    <location>
        <begin position="171"/>
        <end position="256"/>
    </location>
</feature>
<evidence type="ECO:0000313" key="4">
    <source>
        <dbReference type="EMBL" id="SES27965.1"/>
    </source>
</evidence>
<dbReference type="Pfam" id="PF01551">
    <property type="entry name" value="Peptidase_M23"/>
    <property type="match status" value="1"/>
</dbReference>